<evidence type="ECO:0000256" key="4">
    <source>
        <dbReference type="ARBA" id="ARBA00022622"/>
    </source>
</evidence>
<feature type="compositionally biased region" description="Low complexity" evidence="8">
    <location>
        <begin position="209"/>
        <end position="234"/>
    </location>
</feature>
<comment type="similarity">
    <text evidence="2">Belongs to the fasciclin-like AGP family.</text>
</comment>
<keyword evidence="4" id="KW-0325">Glycoprotein</keyword>
<comment type="subcellular location">
    <subcellularLocation>
        <location evidence="1">Cell membrane</location>
        <topology evidence="1">Lipid-anchor</topology>
        <topology evidence="1">GPI-anchor</topology>
    </subcellularLocation>
</comment>
<dbReference type="Pfam" id="PF02469">
    <property type="entry name" value="Fasciclin"/>
    <property type="match status" value="1"/>
</dbReference>
<dbReference type="EMBL" id="LR746277">
    <property type="protein sequence ID" value="CAA7407918.1"/>
    <property type="molecule type" value="Genomic_DNA"/>
</dbReference>
<dbReference type="Proteomes" id="UP000663760">
    <property type="component" value="Chromosome 14"/>
</dbReference>
<evidence type="ECO:0000256" key="3">
    <source>
        <dbReference type="ARBA" id="ARBA00022475"/>
    </source>
</evidence>
<dbReference type="AlphaFoldDB" id="A0A7I8LF54"/>
<dbReference type="InterPro" id="IPR045003">
    <property type="entry name" value="FLA_A"/>
</dbReference>
<dbReference type="GO" id="GO:0009834">
    <property type="term" value="P:plant-type secondary cell wall biogenesis"/>
    <property type="evidence" value="ECO:0007669"/>
    <property type="project" value="TreeGrafter"/>
</dbReference>
<dbReference type="PANTHER" id="PTHR32077">
    <property type="entry name" value="FASCICLIN-LIKE ARABINOGALACTAN PROTEIN"/>
    <property type="match status" value="1"/>
</dbReference>
<reference evidence="11" key="1">
    <citation type="submission" date="2020-02" db="EMBL/GenBank/DDBJ databases">
        <authorList>
            <person name="Scholz U."/>
            <person name="Mascher M."/>
            <person name="Fiebig A."/>
        </authorList>
    </citation>
    <scope>NUCLEOTIDE SEQUENCE</scope>
</reference>
<dbReference type="GO" id="GO:0098552">
    <property type="term" value="C:side of membrane"/>
    <property type="evidence" value="ECO:0007669"/>
    <property type="project" value="UniProtKB-KW"/>
</dbReference>
<evidence type="ECO:0000313" key="12">
    <source>
        <dbReference type="Proteomes" id="UP000663760"/>
    </source>
</evidence>
<keyword evidence="4" id="KW-0449">Lipoprotein</keyword>
<feature type="domain" description="FAS1" evidence="10">
    <location>
        <begin position="47"/>
        <end position="189"/>
    </location>
</feature>
<evidence type="ECO:0000256" key="8">
    <source>
        <dbReference type="SAM" id="MobiDB-lite"/>
    </source>
</evidence>
<keyword evidence="3" id="KW-1003">Cell membrane</keyword>
<dbReference type="OrthoDB" id="286301at2759"/>
<accession>A0A7I8LF54</accession>
<evidence type="ECO:0000256" key="5">
    <source>
        <dbReference type="ARBA" id="ARBA00022729"/>
    </source>
</evidence>
<evidence type="ECO:0000256" key="2">
    <source>
        <dbReference type="ARBA" id="ARBA00007843"/>
    </source>
</evidence>
<protein>
    <recommendedName>
        <fullName evidence="10">FAS1 domain-containing protein</fullName>
    </recommendedName>
</protein>
<organism evidence="11 12">
    <name type="scientific">Spirodela intermedia</name>
    <name type="common">Intermediate duckweed</name>
    <dbReference type="NCBI Taxonomy" id="51605"/>
    <lineage>
        <taxon>Eukaryota</taxon>
        <taxon>Viridiplantae</taxon>
        <taxon>Streptophyta</taxon>
        <taxon>Embryophyta</taxon>
        <taxon>Tracheophyta</taxon>
        <taxon>Spermatophyta</taxon>
        <taxon>Magnoliopsida</taxon>
        <taxon>Liliopsida</taxon>
        <taxon>Araceae</taxon>
        <taxon>Lemnoideae</taxon>
        <taxon>Spirodela</taxon>
    </lineage>
</organism>
<evidence type="ECO:0000256" key="9">
    <source>
        <dbReference type="SAM" id="SignalP"/>
    </source>
</evidence>
<dbReference type="PROSITE" id="PS50213">
    <property type="entry name" value="FAS1"/>
    <property type="match status" value="1"/>
</dbReference>
<gene>
    <name evidence="11" type="ORF">SI8410_14018596</name>
</gene>
<feature type="chain" id="PRO_5029860695" description="FAS1 domain-containing protein" evidence="9">
    <location>
        <begin position="28"/>
        <end position="262"/>
    </location>
</feature>
<evidence type="ECO:0000259" key="10">
    <source>
        <dbReference type="PROSITE" id="PS50213"/>
    </source>
</evidence>
<dbReference type="InterPro" id="IPR000782">
    <property type="entry name" value="FAS1_domain"/>
</dbReference>
<dbReference type="PANTHER" id="PTHR32077:SF3">
    <property type="entry name" value="FASCICLIN-LIKE ARABINOGALACTAN PROTEIN 7"/>
    <property type="match status" value="1"/>
</dbReference>
<evidence type="ECO:0000313" key="11">
    <source>
        <dbReference type="EMBL" id="CAA7407918.1"/>
    </source>
</evidence>
<proteinExistence type="inferred from homology"/>
<dbReference type="InterPro" id="IPR036378">
    <property type="entry name" value="FAS1_dom_sf"/>
</dbReference>
<evidence type="ECO:0000256" key="7">
    <source>
        <dbReference type="ARBA" id="ARBA00024686"/>
    </source>
</evidence>
<feature type="region of interest" description="Disordered" evidence="8">
    <location>
        <begin position="200"/>
        <end position="244"/>
    </location>
</feature>
<keyword evidence="12" id="KW-1185">Reference proteome</keyword>
<keyword evidence="5 9" id="KW-0732">Signal</keyword>
<name>A0A7I8LF54_SPIIN</name>
<dbReference type="FunFam" id="2.30.180.10:FF:000012">
    <property type="entry name" value="Fasciclin-like arabinogalactan protein 7"/>
    <property type="match status" value="1"/>
</dbReference>
<feature type="signal peptide" evidence="9">
    <location>
        <begin position="1"/>
        <end position="27"/>
    </location>
</feature>
<keyword evidence="6" id="KW-0472">Membrane</keyword>
<dbReference type="SUPFAM" id="SSF82153">
    <property type="entry name" value="FAS1 domain"/>
    <property type="match status" value="1"/>
</dbReference>
<dbReference type="GO" id="GO:0005886">
    <property type="term" value="C:plasma membrane"/>
    <property type="evidence" value="ECO:0007669"/>
    <property type="project" value="UniProtKB-SubCell"/>
</dbReference>
<evidence type="ECO:0000256" key="6">
    <source>
        <dbReference type="ARBA" id="ARBA00023136"/>
    </source>
</evidence>
<evidence type="ECO:0000256" key="1">
    <source>
        <dbReference type="ARBA" id="ARBA00004609"/>
    </source>
</evidence>
<sequence length="262" mass="27110">MASPGTVLIAVGMFLLAVASCLPATTAQEAATPSPSPSPAPAPSPGYVNLTHLLALAGPFTTFLRYLEQTDVIDTFQNQANNTEQGITIFVPTNEAFSSLKQPSLSNLTQSQLRSLLLFHALPQYYSLEQFKNLSQEGPTSTFAGGQYTLNFTYSSGLVRVFSSWANPSISSSIFSTAPVALYQVKRVLLPEAIFGAAPPAAPAPAPSPESGNPADLAPSEGSGLSSPKGSPSGANSSPRQNHGGAATRLVLGVAGGLMLLC</sequence>
<dbReference type="SMART" id="SM00554">
    <property type="entry name" value="FAS1"/>
    <property type="match status" value="1"/>
</dbReference>
<keyword evidence="4" id="KW-0336">GPI-anchor</keyword>
<comment type="function">
    <text evidence="7">May be a cell surface adhesion protein.</text>
</comment>
<dbReference type="Gene3D" id="2.30.180.10">
    <property type="entry name" value="FAS1 domain"/>
    <property type="match status" value="1"/>
</dbReference>